<dbReference type="EMBL" id="NWSH01002071">
    <property type="protein sequence ID" value="PCG69248.1"/>
    <property type="molecule type" value="Genomic_DNA"/>
</dbReference>
<comment type="caution">
    <text evidence="2">The sequence shown here is derived from an EMBL/GenBank/DDBJ whole genome shotgun (WGS) entry which is preliminary data.</text>
</comment>
<feature type="compositionally biased region" description="Basic and acidic residues" evidence="1">
    <location>
        <begin position="24"/>
        <end position="33"/>
    </location>
</feature>
<feature type="region of interest" description="Disordered" evidence="1">
    <location>
        <begin position="1"/>
        <end position="42"/>
    </location>
</feature>
<accession>A0A2A4JC24</accession>
<proteinExistence type="predicted"/>
<feature type="compositionally biased region" description="Polar residues" evidence="1">
    <location>
        <begin position="123"/>
        <end position="132"/>
    </location>
</feature>
<gene>
    <name evidence="2" type="ORF">B5V51_4335</name>
</gene>
<evidence type="ECO:0000313" key="2">
    <source>
        <dbReference type="EMBL" id="PCG69248.1"/>
    </source>
</evidence>
<organism evidence="2">
    <name type="scientific">Heliothis virescens</name>
    <name type="common">Tobacco budworm moth</name>
    <dbReference type="NCBI Taxonomy" id="7102"/>
    <lineage>
        <taxon>Eukaryota</taxon>
        <taxon>Metazoa</taxon>
        <taxon>Ecdysozoa</taxon>
        <taxon>Arthropoda</taxon>
        <taxon>Hexapoda</taxon>
        <taxon>Insecta</taxon>
        <taxon>Pterygota</taxon>
        <taxon>Neoptera</taxon>
        <taxon>Endopterygota</taxon>
        <taxon>Lepidoptera</taxon>
        <taxon>Glossata</taxon>
        <taxon>Ditrysia</taxon>
        <taxon>Noctuoidea</taxon>
        <taxon>Noctuidae</taxon>
        <taxon>Heliothinae</taxon>
        <taxon>Heliothis</taxon>
    </lineage>
</organism>
<reference evidence="2" key="1">
    <citation type="submission" date="2017-09" db="EMBL/GenBank/DDBJ databases">
        <title>Contemporary evolution of a Lepidopteran species, Heliothis virescens, in response to modern agricultural practices.</title>
        <authorList>
            <person name="Fritz M.L."/>
            <person name="Deyonke A.M."/>
            <person name="Papanicolaou A."/>
            <person name="Micinski S."/>
            <person name="Westbrook J."/>
            <person name="Gould F."/>
        </authorList>
    </citation>
    <scope>NUCLEOTIDE SEQUENCE [LARGE SCALE GENOMIC DNA]</scope>
    <source>
        <strain evidence="2">HvINT-</strain>
        <tissue evidence="2">Whole body</tissue>
    </source>
</reference>
<protein>
    <submittedName>
        <fullName evidence="2">Uncharacterized protein</fullName>
    </submittedName>
</protein>
<feature type="region of interest" description="Disordered" evidence="1">
    <location>
        <begin position="104"/>
        <end position="133"/>
    </location>
</feature>
<name>A0A2A4JC24_HELVI</name>
<sequence length="349" mass="39062">MYNRVPFPGQRGGADRRHQPRAGRPHEPHRLLLTEDPGPGEHVAETYHNQAVEENNKVTVNKGLEDQNVAGTVRQEGKPVNKTAVHQNNDKYHKDTTIDYEVKHDVPLPGSTKTYVEEKGTPPDNNRQTDPLNTVGIPIYNNSLSHNYMYTNHPVSASNFYIPGLSEPSSPSNYPTMAMSHPGHPSHAIILQNDRSPSNRPVPTHILLTSNHKRTKHLKPPSNNKLKSKPVTIHHITPICYPVQSSSQSALFHPPSNYALSVSHPHTSQQPISIIPATHYLQREPNQNDQRYVNPSAPVLYEEEPSPLGSSGLPPAYATIDPKKLRSMHIRPAVFKRKVLANNKQYQLL</sequence>
<evidence type="ECO:0000256" key="1">
    <source>
        <dbReference type="SAM" id="MobiDB-lite"/>
    </source>
</evidence>
<dbReference type="AlphaFoldDB" id="A0A2A4JC24"/>